<dbReference type="EMBL" id="VFRQ01000002">
    <property type="protein sequence ID" value="TPE45305.1"/>
    <property type="molecule type" value="Genomic_DNA"/>
</dbReference>
<keyword evidence="1" id="KW-0597">Phosphoprotein</keyword>
<dbReference type="Gene3D" id="3.40.50.2300">
    <property type="match status" value="1"/>
</dbReference>
<dbReference type="PROSITE" id="PS50110">
    <property type="entry name" value="RESPONSE_REGULATORY"/>
    <property type="match status" value="1"/>
</dbReference>
<sequence length="143" mass="15819">MLKKAYIIDDDQITLYLTQLVFTLSTPETGLSGFESTHDALAQLEADVLAGNLPDLVLLDLNMPFMGGWEMLQKLEKHTAAFRAQGCRLYVLSSSVWEQDRTHSTTCPLVAGMLQKPFSQEQLEAIVKAAAPQDSYQSDGEPI</sequence>
<proteinExistence type="predicted"/>
<dbReference type="Pfam" id="PF00072">
    <property type="entry name" value="Response_reg"/>
    <property type="match status" value="1"/>
</dbReference>
<name>A0A501WA03_9BACT</name>
<evidence type="ECO:0000313" key="3">
    <source>
        <dbReference type="EMBL" id="TPE45305.1"/>
    </source>
</evidence>
<dbReference type="Proteomes" id="UP000316727">
    <property type="component" value="Unassembled WGS sequence"/>
</dbReference>
<evidence type="ECO:0000259" key="2">
    <source>
        <dbReference type="PROSITE" id="PS50110"/>
    </source>
</evidence>
<dbReference type="RefSeq" id="WP_140619897.1">
    <property type="nucleotide sequence ID" value="NZ_VFRQ01000002.1"/>
</dbReference>
<dbReference type="SMART" id="SM00448">
    <property type="entry name" value="REC"/>
    <property type="match status" value="1"/>
</dbReference>
<keyword evidence="4" id="KW-1185">Reference proteome</keyword>
<evidence type="ECO:0000256" key="1">
    <source>
        <dbReference type="PROSITE-ProRule" id="PRU00169"/>
    </source>
</evidence>
<feature type="modified residue" description="4-aspartylphosphate" evidence="1">
    <location>
        <position position="60"/>
    </location>
</feature>
<dbReference type="InterPro" id="IPR011006">
    <property type="entry name" value="CheY-like_superfamily"/>
</dbReference>
<comment type="caution">
    <text evidence="3">The sequence shown here is derived from an EMBL/GenBank/DDBJ whole genome shotgun (WGS) entry which is preliminary data.</text>
</comment>
<gene>
    <name evidence="3" type="ORF">FJM65_04500</name>
</gene>
<accession>A0A501WA03</accession>
<dbReference type="OrthoDB" id="1524091at2"/>
<dbReference type="InterPro" id="IPR001789">
    <property type="entry name" value="Sig_transdc_resp-reg_receiver"/>
</dbReference>
<reference evidence="3 4" key="1">
    <citation type="submission" date="2019-06" db="EMBL/GenBank/DDBJ databases">
        <title>A novel bacterium of genus Pontibacter, isolated from marine sediment.</title>
        <authorList>
            <person name="Huang H."/>
            <person name="Mo K."/>
            <person name="Hu Y."/>
        </authorList>
    </citation>
    <scope>NUCLEOTIDE SEQUENCE [LARGE SCALE GENOMIC DNA]</scope>
    <source>
        <strain evidence="3 4">HB172049</strain>
    </source>
</reference>
<protein>
    <submittedName>
        <fullName evidence="3">Response regulator</fullName>
    </submittedName>
</protein>
<dbReference type="GO" id="GO:0000160">
    <property type="term" value="P:phosphorelay signal transduction system"/>
    <property type="evidence" value="ECO:0007669"/>
    <property type="project" value="InterPro"/>
</dbReference>
<feature type="domain" description="Response regulatory" evidence="2">
    <location>
        <begin position="4"/>
        <end position="131"/>
    </location>
</feature>
<dbReference type="SUPFAM" id="SSF52172">
    <property type="entry name" value="CheY-like"/>
    <property type="match status" value="1"/>
</dbReference>
<dbReference type="AlphaFoldDB" id="A0A501WA03"/>
<organism evidence="3 4">
    <name type="scientific">Pontibacter mangrovi</name>
    <dbReference type="NCBI Taxonomy" id="2589816"/>
    <lineage>
        <taxon>Bacteria</taxon>
        <taxon>Pseudomonadati</taxon>
        <taxon>Bacteroidota</taxon>
        <taxon>Cytophagia</taxon>
        <taxon>Cytophagales</taxon>
        <taxon>Hymenobacteraceae</taxon>
        <taxon>Pontibacter</taxon>
    </lineage>
</organism>
<evidence type="ECO:0000313" key="4">
    <source>
        <dbReference type="Proteomes" id="UP000316727"/>
    </source>
</evidence>